<keyword evidence="1" id="KW-0732">Signal</keyword>
<dbReference type="Proteomes" id="UP000461288">
    <property type="component" value="Unassembled WGS sequence"/>
</dbReference>
<evidence type="ECO:0000313" key="4">
    <source>
        <dbReference type="EMBL" id="MWK59545.1"/>
    </source>
</evidence>
<dbReference type="PANTHER" id="PTHR37625">
    <property type="entry name" value="OUTER MEMBRANE LIPOPROTEIN-RELATED"/>
    <property type="match status" value="1"/>
</dbReference>
<evidence type="ECO:0000313" key="2">
    <source>
        <dbReference type="EMBL" id="BBT16916.1"/>
    </source>
</evidence>
<gene>
    <name evidence="4" type="primary">tssJ</name>
    <name evidence="2" type="synonym">lip1</name>
    <name evidence="4" type="ORF">GO594_26465</name>
    <name evidence="3" type="ORF">R0G64_03650</name>
    <name evidence="2" type="ORF">WP8S17C03_29650</name>
</gene>
<evidence type="ECO:0000313" key="6">
    <source>
        <dbReference type="Proteomes" id="UP000515591"/>
    </source>
</evidence>
<dbReference type="Gene3D" id="2.60.40.4150">
    <property type="entry name" value="Type VI secretion system, lipoprotein SciN"/>
    <property type="match status" value="1"/>
</dbReference>
<dbReference type="EMBL" id="AP022213">
    <property type="protein sequence ID" value="BBT16916.1"/>
    <property type="molecule type" value="Genomic_DNA"/>
</dbReference>
<feature type="chain" id="PRO_5044559338" evidence="1">
    <location>
        <begin position="18"/>
        <end position="159"/>
    </location>
</feature>
<dbReference type="InterPro" id="IPR038706">
    <property type="entry name" value="Type_VI_SciN-like_sf"/>
</dbReference>
<dbReference type="RefSeq" id="WP_074971464.1">
    <property type="nucleotide sequence ID" value="NZ_AP022213.1"/>
</dbReference>
<dbReference type="Proteomes" id="UP000515591">
    <property type="component" value="Chromosome"/>
</dbReference>
<organism evidence="4 5">
    <name type="scientific">Metapseudomonas otitidis</name>
    <dbReference type="NCBI Taxonomy" id="319939"/>
    <lineage>
        <taxon>Bacteria</taxon>
        <taxon>Pseudomonadati</taxon>
        <taxon>Pseudomonadota</taxon>
        <taxon>Gammaproteobacteria</taxon>
        <taxon>Pseudomonadales</taxon>
        <taxon>Pseudomonadaceae</taxon>
        <taxon>Metapseudomonas</taxon>
    </lineage>
</organism>
<accession>A0A1I0UHL3</accession>
<dbReference type="STRING" id="319939.SAMN05216263_112169"/>
<keyword evidence="4" id="KW-0449">Lipoprotein</keyword>
<evidence type="ECO:0000256" key="1">
    <source>
        <dbReference type="SAM" id="SignalP"/>
    </source>
</evidence>
<dbReference type="Proteomes" id="UP001273935">
    <property type="component" value="Unassembled WGS sequence"/>
</dbReference>
<reference evidence="3 7" key="3">
    <citation type="submission" date="2023-10" db="EMBL/GenBank/DDBJ databases">
        <title>Pseudomonas otitidis isolated from a paediatric patient with cystic fibrosis in Chile.</title>
        <authorList>
            <person name="Amsteins-Romero L."/>
            <person name="Opazo-Capurro A."/>
            <person name="Matus-Kohler M."/>
            <person name="Gonzalez-Rocha G."/>
        </authorList>
    </citation>
    <scope>NUCLEOTIDE SEQUENCE [LARGE SCALE GENOMIC DNA]</scope>
    <source>
        <strain evidence="3 7">P-714</strain>
    </source>
</reference>
<evidence type="ECO:0000313" key="7">
    <source>
        <dbReference type="Proteomes" id="UP001273935"/>
    </source>
</evidence>
<name>A0A1I0UHL3_9GAMM</name>
<dbReference type="InterPro" id="IPR017734">
    <property type="entry name" value="T6SS_SciN"/>
</dbReference>
<dbReference type="PANTHER" id="PTHR37625:SF4">
    <property type="entry name" value="OUTER MEMBRANE LIPOPROTEIN"/>
    <property type="match status" value="1"/>
</dbReference>
<feature type="signal peptide" evidence="1">
    <location>
        <begin position="1"/>
        <end position="17"/>
    </location>
</feature>
<sequence>MPRILLLAMAALLSACASEPEKEAPPPPTVVQLQIEASADLNALPGGAGTPVRVRLYELRNATTFSRADYFSLVDKAQATLAADLVAQDELLVKPSDRQMQERTLDEGTRQFGIVVGYRELDAAVWRDVITVPLNQTSAYSLKFGARGVTVAPAPITEH</sequence>
<evidence type="ECO:0000313" key="5">
    <source>
        <dbReference type="Proteomes" id="UP000461288"/>
    </source>
</evidence>
<dbReference type="AlphaFoldDB" id="A0A1I0UHL3"/>
<dbReference type="PROSITE" id="PS51257">
    <property type="entry name" value="PROKAR_LIPOPROTEIN"/>
    <property type="match status" value="1"/>
</dbReference>
<dbReference type="EMBL" id="JAWJUL010000009">
    <property type="protein sequence ID" value="MDV3438525.1"/>
    <property type="molecule type" value="Genomic_DNA"/>
</dbReference>
<protein>
    <submittedName>
        <fullName evidence="2 4">Lipoprotein</fullName>
    </submittedName>
</protein>
<evidence type="ECO:0000313" key="3">
    <source>
        <dbReference type="EMBL" id="MDV3438525.1"/>
    </source>
</evidence>
<reference evidence="4 5" key="2">
    <citation type="submission" date="2019-12" db="EMBL/GenBank/DDBJ databases">
        <title>Draft genome sequence of Pseudomonas otitidis recovered from a chicken carcass.</title>
        <authorList>
            <person name="Vieira T.R."/>
            <person name="Oliviera E.F.C."/>
            <person name="Silva N.M.V."/>
            <person name="Sambrano G.E."/>
            <person name="Cibulski S.P."/>
            <person name="Cardoso M.R.I."/>
        </authorList>
    </citation>
    <scope>NUCLEOTIDE SEQUENCE [LARGE SCALE GENOMIC DNA]</scope>
    <source>
        <strain evidence="4 5">25_K</strain>
    </source>
</reference>
<dbReference type="EMBL" id="WTFN01000102">
    <property type="protein sequence ID" value="MWK59545.1"/>
    <property type="molecule type" value="Genomic_DNA"/>
</dbReference>
<dbReference type="NCBIfam" id="TIGR03352">
    <property type="entry name" value="VI_chp_3"/>
    <property type="match status" value="1"/>
</dbReference>
<dbReference type="Pfam" id="PF12790">
    <property type="entry name" value="T6SS-SciN"/>
    <property type="match status" value="1"/>
</dbReference>
<keyword evidence="7" id="KW-1185">Reference proteome</keyword>
<reference evidence="2 6" key="1">
    <citation type="submission" date="2019-12" db="EMBL/GenBank/DDBJ databases">
        <title>complete genome sequences of Pseudomonas otitidis str. WP8-S17-CRE-03 isolated from wastewater treatment plant effluent.</title>
        <authorList>
            <person name="Sekizuka T."/>
            <person name="Itokawa K."/>
            <person name="Yatsu K."/>
            <person name="Inamine Y."/>
            <person name="Kuroda M."/>
        </authorList>
    </citation>
    <scope>NUCLEOTIDE SEQUENCE [LARGE SCALE GENOMIC DNA]</scope>
    <source>
        <strain evidence="2 6">WP8-S17-CRE-03</strain>
    </source>
</reference>
<proteinExistence type="predicted"/>